<gene>
    <name evidence="6" type="ORF">Ocin01_19130</name>
</gene>
<organism evidence="6 7">
    <name type="scientific">Orchesella cincta</name>
    <name type="common">Springtail</name>
    <name type="synonym">Podura cincta</name>
    <dbReference type="NCBI Taxonomy" id="48709"/>
    <lineage>
        <taxon>Eukaryota</taxon>
        <taxon>Metazoa</taxon>
        <taxon>Ecdysozoa</taxon>
        <taxon>Arthropoda</taxon>
        <taxon>Hexapoda</taxon>
        <taxon>Collembola</taxon>
        <taxon>Entomobryomorpha</taxon>
        <taxon>Entomobryoidea</taxon>
        <taxon>Orchesellidae</taxon>
        <taxon>Orchesellinae</taxon>
        <taxon>Orchesella</taxon>
    </lineage>
</organism>
<accession>A0A1D2M3N2</accession>
<keyword evidence="3" id="KW-0479">Metal-binding</keyword>
<dbReference type="InterPro" id="IPR008949">
    <property type="entry name" value="Isoprenoid_synthase_dom_sf"/>
</dbReference>
<comment type="cofactor">
    <cofactor evidence="1">
        <name>Mg(2+)</name>
        <dbReference type="ChEBI" id="CHEBI:18420"/>
    </cofactor>
</comment>
<dbReference type="Pfam" id="PF00348">
    <property type="entry name" value="polyprenyl_synt"/>
    <property type="match status" value="1"/>
</dbReference>
<dbReference type="Gene3D" id="1.10.600.10">
    <property type="entry name" value="Farnesyl Diphosphate Synthase"/>
    <property type="match status" value="2"/>
</dbReference>
<sequence>MPVNDSWLLEQFVYQLIRKHFRKTNYYTDLIDLFLQVTQKTVLGQCLDTQTAVDDYLDCYGSEADIGKAGTDIQNGKCSWLFVRSQQLCSKEQLAMLFENYGKSDDDKKMQGMCLKSVQELRNDEMKGLMRKLLEMVTARI</sequence>
<evidence type="ECO:0000256" key="3">
    <source>
        <dbReference type="ARBA" id="ARBA00022723"/>
    </source>
</evidence>
<reference evidence="6 7" key="1">
    <citation type="journal article" date="2016" name="Genome Biol. Evol.">
        <title>Gene Family Evolution Reflects Adaptation to Soil Environmental Stressors in the Genome of the Collembolan Orchesella cincta.</title>
        <authorList>
            <person name="Faddeeva-Vakhrusheva A."/>
            <person name="Derks M.F."/>
            <person name="Anvar S.Y."/>
            <person name="Agamennone V."/>
            <person name="Suring W."/>
            <person name="Smit S."/>
            <person name="van Straalen N.M."/>
            <person name="Roelofs D."/>
        </authorList>
    </citation>
    <scope>NUCLEOTIDE SEQUENCE [LARGE SCALE GENOMIC DNA]</scope>
    <source>
        <tissue evidence="6">Mixed pool</tissue>
    </source>
</reference>
<dbReference type="EMBL" id="LJIJ01005078">
    <property type="protein sequence ID" value="ODM87554.1"/>
    <property type="molecule type" value="Genomic_DNA"/>
</dbReference>
<evidence type="ECO:0000256" key="4">
    <source>
        <dbReference type="ARBA" id="ARBA00022842"/>
    </source>
</evidence>
<dbReference type="GO" id="GO:0004161">
    <property type="term" value="F:dimethylallyltranstransferase activity"/>
    <property type="evidence" value="ECO:0007669"/>
    <property type="project" value="TreeGrafter"/>
</dbReference>
<dbReference type="GO" id="GO:0005737">
    <property type="term" value="C:cytoplasm"/>
    <property type="evidence" value="ECO:0007669"/>
    <property type="project" value="TreeGrafter"/>
</dbReference>
<proteinExistence type="predicted"/>
<dbReference type="SUPFAM" id="SSF48576">
    <property type="entry name" value="Terpenoid synthases"/>
    <property type="match status" value="1"/>
</dbReference>
<keyword evidence="7" id="KW-1185">Reference proteome</keyword>
<dbReference type="AlphaFoldDB" id="A0A1D2M3N2"/>
<comment type="pathway">
    <text evidence="5">Pheromone biosynthesis.</text>
</comment>
<dbReference type="OrthoDB" id="10257492at2759"/>
<dbReference type="PANTHER" id="PTHR11525:SF0">
    <property type="entry name" value="FARNESYL PYROPHOSPHATE SYNTHASE"/>
    <property type="match status" value="1"/>
</dbReference>
<dbReference type="GO" id="GO:0042811">
    <property type="term" value="P:pheromone biosynthetic process"/>
    <property type="evidence" value="ECO:0007669"/>
    <property type="project" value="UniProtKB-ARBA"/>
</dbReference>
<evidence type="ECO:0000256" key="2">
    <source>
        <dbReference type="ARBA" id="ARBA00022679"/>
    </source>
</evidence>
<keyword evidence="2" id="KW-0808">Transferase</keyword>
<dbReference type="GO" id="GO:0004337">
    <property type="term" value="F:(2E,6E)-farnesyl diphosphate synthase activity"/>
    <property type="evidence" value="ECO:0007669"/>
    <property type="project" value="TreeGrafter"/>
</dbReference>
<dbReference type="PANTHER" id="PTHR11525">
    <property type="entry name" value="FARNESYL-PYROPHOSPHATE SYNTHETASE"/>
    <property type="match status" value="1"/>
</dbReference>
<dbReference type="InterPro" id="IPR039702">
    <property type="entry name" value="FPS1-like"/>
</dbReference>
<evidence type="ECO:0000256" key="5">
    <source>
        <dbReference type="ARBA" id="ARBA00033740"/>
    </source>
</evidence>
<keyword evidence="4" id="KW-0460">Magnesium</keyword>
<dbReference type="STRING" id="48709.A0A1D2M3N2"/>
<evidence type="ECO:0000256" key="1">
    <source>
        <dbReference type="ARBA" id="ARBA00001946"/>
    </source>
</evidence>
<dbReference type="Proteomes" id="UP000094527">
    <property type="component" value="Unassembled WGS sequence"/>
</dbReference>
<evidence type="ECO:0000313" key="7">
    <source>
        <dbReference type="Proteomes" id="UP000094527"/>
    </source>
</evidence>
<comment type="caution">
    <text evidence="6">The sequence shown here is derived from an EMBL/GenBank/DDBJ whole genome shotgun (WGS) entry which is preliminary data.</text>
</comment>
<dbReference type="InterPro" id="IPR000092">
    <property type="entry name" value="Polyprenyl_synt"/>
</dbReference>
<dbReference type="GO" id="GO:0046872">
    <property type="term" value="F:metal ion binding"/>
    <property type="evidence" value="ECO:0007669"/>
    <property type="project" value="UniProtKB-KW"/>
</dbReference>
<evidence type="ECO:0000313" key="6">
    <source>
        <dbReference type="EMBL" id="ODM87554.1"/>
    </source>
</evidence>
<name>A0A1D2M3N2_ORCCI</name>
<protein>
    <submittedName>
        <fullName evidence="6">Farnesyl pyrophosphate synthase 2</fullName>
    </submittedName>
</protein>
<dbReference type="GO" id="GO:0045337">
    <property type="term" value="P:farnesyl diphosphate biosynthetic process"/>
    <property type="evidence" value="ECO:0007669"/>
    <property type="project" value="TreeGrafter"/>
</dbReference>